<feature type="transmembrane region" description="Helical" evidence="1">
    <location>
        <begin position="12"/>
        <end position="32"/>
    </location>
</feature>
<protein>
    <submittedName>
        <fullName evidence="2">Uncharacterized protein</fullName>
    </submittedName>
</protein>
<dbReference type="EMBL" id="PEJG01000010">
    <property type="protein sequence ID" value="PIH09796.1"/>
    <property type="molecule type" value="Genomic_DNA"/>
</dbReference>
<feature type="transmembrane region" description="Helical" evidence="1">
    <location>
        <begin position="38"/>
        <end position="61"/>
    </location>
</feature>
<reference evidence="2 3" key="1">
    <citation type="submission" date="2017-10" db="EMBL/GenBank/DDBJ databases">
        <title>genome sequences of Staph epi in chlorhexidine trial.</title>
        <authorList>
            <person name="Greninger A.L."/>
            <person name="Addetia A."/>
            <person name="Qin X."/>
            <person name="Zerr D."/>
        </authorList>
    </citation>
    <scope>NUCLEOTIDE SEQUENCE [LARGE SCALE GENOMIC DNA]</scope>
    <source>
        <strain evidence="2 3">SCH-17</strain>
    </source>
</reference>
<evidence type="ECO:0000313" key="3">
    <source>
        <dbReference type="Proteomes" id="UP000228502"/>
    </source>
</evidence>
<gene>
    <name evidence="2" type="ORF">CTJ08_09305</name>
</gene>
<evidence type="ECO:0000256" key="1">
    <source>
        <dbReference type="SAM" id="Phobius"/>
    </source>
</evidence>
<name>A0AAE5V6C9_STAEP</name>
<accession>A0AAE5V6C9</accession>
<comment type="caution">
    <text evidence="2">The sequence shown here is derived from an EMBL/GenBank/DDBJ whole genome shotgun (WGS) entry which is preliminary data.</text>
</comment>
<keyword evidence="1" id="KW-0812">Transmembrane</keyword>
<dbReference type="AlphaFoldDB" id="A0AAE5V6C9"/>
<proteinExistence type="predicted"/>
<organism evidence="2 3">
    <name type="scientific">Staphylococcus epidermidis</name>
    <dbReference type="NCBI Taxonomy" id="1282"/>
    <lineage>
        <taxon>Bacteria</taxon>
        <taxon>Bacillati</taxon>
        <taxon>Bacillota</taxon>
        <taxon>Bacilli</taxon>
        <taxon>Bacillales</taxon>
        <taxon>Staphylococcaceae</taxon>
        <taxon>Staphylococcus</taxon>
    </lineage>
</organism>
<keyword evidence="1" id="KW-0472">Membrane</keyword>
<evidence type="ECO:0000313" key="2">
    <source>
        <dbReference type="EMBL" id="PIH09796.1"/>
    </source>
</evidence>
<sequence>MLNIKLKLNFILIIVFIIIFVIMSFVVSYIISSVDPKYSITCYFIAISFVVIFATFSGAYLDTKISGDKDRKS</sequence>
<keyword evidence="1" id="KW-1133">Transmembrane helix</keyword>
<dbReference type="Proteomes" id="UP000228502">
    <property type="component" value="Unassembled WGS sequence"/>
</dbReference>